<dbReference type="InterPro" id="IPR029058">
    <property type="entry name" value="AB_hydrolase_fold"/>
</dbReference>
<evidence type="ECO:0000256" key="1">
    <source>
        <dbReference type="SAM" id="MobiDB-lite"/>
    </source>
</evidence>
<dbReference type="AlphaFoldDB" id="A0A8J4PUS4"/>
<evidence type="ECO:0000313" key="3">
    <source>
        <dbReference type="EMBL" id="KAF2074363.1"/>
    </source>
</evidence>
<reference evidence="3" key="1">
    <citation type="submission" date="2020-01" db="EMBL/GenBank/DDBJ databases">
        <title>Development of genomics and gene disruption for Polysphondylium violaceum indicates a role for the polyketide synthase stlB in stalk morphogenesis.</title>
        <authorList>
            <person name="Narita B."/>
            <person name="Kawabe Y."/>
            <person name="Kin K."/>
            <person name="Saito T."/>
            <person name="Gibbs R."/>
            <person name="Kuspa A."/>
            <person name="Muzny D."/>
            <person name="Queller D."/>
            <person name="Richards S."/>
            <person name="Strassman J."/>
            <person name="Sucgang R."/>
            <person name="Worley K."/>
            <person name="Schaap P."/>
        </authorList>
    </citation>
    <scope>NUCLEOTIDE SEQUENCE</scope>
    <source>
        <strain evidence="3">QSvi11</strain>
    </source>
</reference>
<dbReference type="Proteomes" id="UP000695562">
    <property type="component" value="Unassembled WGS sequence"/>
</dbReference>
<organism evidence="3 4">
    <name type="scientific">Polysphondylium violaceum</name>
    <dbReference type="NCBI Taxonomy" id="133409"/>
    <lineage>
        <taxon>Eukaryota</taxon>
        <taxon>Amoebozoa</taxon>
        <taxon>Evosea</taxon>
        <taxon>Eumycetozoa</taxon>
        <taxon>Dictyostelia</taxon>
        <taxon>Dictyosteliales</taxon>
        <taxon>Dictyosteliaceae</taxon>
        <taxon>Polysphondylium</taxon>
    </lineage>
</organism>
<sequence>MKTPPSPTDSSSSNESPSPPSQPGRSSPPSPSIFNLSAHYDSLCNMIIRPPRCYYTVEDMGPKSFRIGAMTFVRNDFELINARGHPLQCSHFKRSEYWENNEKQPCVIYCHGNSGCRLDGLDCVRSLLPMNITVLIFDFSGSGLSGGQYVSLGYYEKEDIKVIVNHLRSTEKISTIGLWGRSMGAVTSLLYAREDPSIAGMVLDSPFSSLYKVSEELVHSAVQKIPKLMISLGLKMIRSSIKKKANFDIKELDILPVSHEVFIPAVFAHGEEDNFVRPHHSEKLFEKYSGDKNRILLAGGHNSERPAFFFESVCIFFVNTLKPNLDQPIMDFNLNKTAIIDTFSNLEHDSIEQKLIEEAILLSLKENEQRSKDNNNHVEPLPPPVNPHQQNSTTTTTTTTTTTSNNNNNNNNTNNTSNTTDSIIIEKDHHDENCIKS</sequence>
<accession>A0A8J4PUS4</accession>
<name>A0A8J4PUS4_9MYCE</name>
<proteinExistence type="predicted"/>
<evidence type="ECO:0000259" key="2">
    <source>
        <dbReference type="Pfam" id="PF12146"/>
    </source>
</evidence>
<feature type="compositionally biased region" description="Pro residues" evidence="1">
    <location>
        <begin position="17"/>
        <end position="31"/>
    </location>
</feature>
<dbReference type="Gene3D" id="3.40.50.1820">
    <property type="entry name" value="alpha/beta hydrolase"/>
    <property type="match status" value="1"/>
</dbReference>
<dbReference type="PANTHER" id="PTHR43358">
    <property type="entry name" value="ALPHA/BETA-HYDROLASE"/>
    <property type="match status" value="1"/>
</dbReference>
<comment type="caution">
    <text evidence="3">The sequence shown here is derived from an EMBL/GenBank/DDBJ whole genome shotgun (WGS) entry which is preliminary data.</text>
</comment>
<feature type="domain" description="Serine aminopeptidase S33" evidence="2">
    <location>
        <begin position="105"/>
        <end position="232"/>
    </location>
</feature>
<feature type="region of interest" description="Disordered" evidence="1">
    <location>
        <begin position="369"/>
        <end position="437"/>
    </location>
</feature>
<evidence type="ECO:0000313" key="4">
    <source>
        <dbReference type="Proteomes" id="UP000695562"/>
    </source>
</evidence>
<dbReference type="Pfam" id="PF12146">
    <property type="entry name" value="Hydrolase_4"/>
    <property type="match status" value="1"/>
</dbReference>
<dbReference type="InterPro" id="IPR052920">
    <property type="entry name" value="DNA-binding_regulatory"/>
</dbReference>
<gene>
    <name evidence="3" type="ORF">CYY_004339</name>
</gene>
<dbReference type="PANTHER" id="PTHR43358:SF4">
    <property type="entry name" value="ALPHA_BETA HYDROLASE FOLD-1 DOMAIN-CONTAINING PROTEIN"/>
    <property type="match status" value="1"/>
</dbReference>
<dbReference type="OrthoDB" id="10249433at2759"/>
<feature type="compositionally biased region" description="Basic and acidic residues" evidence="1">
    <location>
        <begin position="424"/>
        <end position="437"/>
    </location>
</feature>
<dbReference type="EMBL" id="AJWJ01000151">
    <property type="protein sequence ID" value="KAF2074363.1"/>
    <property type="molecule type" value="Genomic_DNA"/>
</dbReference>
<dbReference type="SUPFAM" id="SSF53474">
    <property type="entry name" value="alpha/beta-Hydrolases"/>
    <property type="match status" value="1"/>
</dbReference>
<keyword evidence="4" id="KW-1185">Reference proteome</keyword>
<dbReference type="InterPro" id="IPR022742">
    <property type="entry name" value="Hydrolase_4"/>
</dbReference>
<protein>
    <recommendedName>
        <fullName evidence="2">Serine aminopeptidase S33 domain-containing protein</fullName>
    </recommendedName>
</protein>
<feature type="compositionally biased region" description="Low complexity" evidence="1">
    <location>
        <begin position="391"/>
        <end position="420"/>
    </location>
</feature>
<feature type="region of interest" description="Disordered" evidence="1">
    <location>
        <begin position="1"/>
        <end position="31"/>
    </location>
</feature>